<evidence type="ECO:0000256" key="1">
    <source>
        <dbReference type="SAM" id="Phobius"/>
    </source>
</evidence>
<organism evidence="2 3">
    <name type="scientific">Ciceribacter thiooxidans</name>
    <dbReference type="NCBI Taxonomy" id="1969821"/>
    <lineage>
        <taxon>Bacteria</taxon>
        <taxon>Pseudomonadati</taxon>
        <taxon>Pseudomonadota</taxon>
        <taxon>Alphaproteobacteria</taxon>
        <taxon>Hyphomicrobiales</taxon>
        <taxon>Rhizobiaceae</taxon>
        <taxon>Ciceribacter</taxon>
    </lineage>
</organism>
<gene>
    <name evidence="2" type="ORF">ACFOHV_19165</name>
</gene>
<sequence>MSDDPNDSDWVHEWTDEGYKERYRLHAREVYEDAKALRDFSFKSNVEYGKWLLASGLAVHGGAIFALNTLATNGQAARINGILDSVAFHAAGIFFVLIAGFAAWLNFQYAATLYSRLANPSMMYRKDTWLDLGSEKRDPVGATRFLAMMAGLLSLWCLVASAVNIVQVLHAG</sequence>
<feature type="transmembrane region" description="Helical" evidence="1">
    <location>
        <begin position="82"/>
        <end position="105"/>
    </location>
</feature>
<keyword evidence="1" id="KW-0472">Membrane</keyword>
<dbReference type="RefSeq" id="WP_148175402.1">
    <property type="nucleotide sequence ID" value="NZ_CP059896.1"/>
</dbReference>
<dbReference type="EMBL" id="JBHRTG010000019">
    <property type="protein sequence ID" value="MFC3165407.1"/>
    <property type="molecule type" value="Genomic_DNA"/>
</dbReference>
<dbReference type="Proteomes" id="UP001595647">
    <property type="component" value="Unassembled WGS sequence"/>
</dbReference>
<keyword evidence="1" id="KW-1133">Transmembrane helix</keyword>
<name>A0ABV7IAM1_9HYPH</name>
<reference evidence="3" key="1">
    <citation type="journal article" date="2019" name="Int. J. Syst. Evol. Microbiol.">
        <title>The Global Catalogue of Microorganisms (GCM) 10K type strain sequencing project: providing services to taxonomists for standard genome sequencing and annotation.</title>
        <authorList>
            <consortium name="The Broad Institute Genomics Platform"/>
            <consortium name="The Broad Institute Genome Sequencing Center for Infectious Disease"/>
            <person name="Wu L."/>
            <person name="Ma J."/>
        </authorList>
    </citation>
    <scope>NUCLEOTIDE SEQUENCE [LARGE SCALE GENOMIC DNA]</scope>
    <source>
        <strain evidence="3">KCTC 52231</strain>
    </source>
</reference>
<proteinExistence type="predicted"/>
<protein>
    <submittedName>
        <fullName evidence="2">Uncharacterized protein</fullName>
    </submittedName>
</protein>
<accession>A0ABV7IAM1</accession>
<comment type="caution">
    <text evidence="2">The sequence shown here is derived from an EMBL/GenBank/DDBJ whole genome shotgun (WGS) entry which is preliminary data.</text>
</comment>
<keyword evidence="3" id="KW-1185">Reference proteome</keyword>
<evidence type="ECO:0000313" key="3">
    <source>
        <dbReference type="Proteomes" id="UP001595647"/>
    </source>
</evidence>
<feature type="transmembrane region" description="Helical" evidence="1">
    <location>
        <begin position="51"/>
        <end position="70"/>
    </location>
</feature>
<keyword evidence="1" id="KW-0812">Transmembrane</keyword>
<evidence type="ECO:0000313" key="2">
    <source>
        <dbReference type="EMBL" id="MFC3165407.1"/>
    </source>
</evidence>
<feature type="transmembrane region" description="Helical" evidence="1">
    <location>
        <begin position="145"/>
        <end position="166"/>
    </location>
</feature>